<dbReference type="PANTHER" id="PTHR43189">
    <property type="entry name" value="ZINC-TYPE ALCOHOL DEHYDROGENASE-LIKE PROTEIN C1198.01-RELATED"/>
    <property type="match status" value="1"/>
</dbReference>
<dbReference type="PANTHER" id="PTHR43189:SF1">
    <property type="entry name" value="ZINC-TYPE ALCOHOL DEHYDROGENASE-LIKE PROTEIN C1198.01"/>
    <property type="match status" value="1"/>
</dbReference>
<dbReference type="InterPro" id="IPR005903">
    <property type="entry name" value="BchC"/>
</dbReference>
<dbReference type="Gene3D" id="3.40.50.720">
    <property type="entry name" value="NAD(P)-binding Rossmann-like Domain"/>
    <property type="match status" value="1"/>
</dbReference>
<evidence type="ECO:0000256" key="1">
    <source>
        <dbReference type="ARBA" id="ARBA00023002"/>
    </source>
</evidence>
<reference evidence="4" key="1">
    <citation type="submission" date="2017-08" db="EMBL/GenBank/DDBJ databases">
        <authorList>
            <person name="Varghese N."/>
            <person name="Submissions S."/>
        </authorList>
    </citation>
    <scope>NUCLEOTIDE SEQUENCE [LARGE SCALE GENOMIC DNA]</scope>
    <source>
        <strain evidence="4">JA234</strain>
    </source>
</reference>
<dbReference type="EMBL" id="OAOQ01000011">
    <property type="protein sequence ID" value="SNX71955.1"/>
    <property type="molecule type" value="Genomic_DNA"/>
</dbReference>
<dbReference type="InterPro" id="IPR013154">
    <property type="entry name" value="ADH-like_N"/>
</dbReference>
<name>A0A285CX26_9RHOB</name>
<dbReference type="Gene3D" id="3.90.180.10">
    <property type="entry name" value="Medium-chain alcohol dehydrogenases, catalytic domain"/>
    <property type="match status" value="2"/>
</dbReference>
<dbReference type="GO" id="GO:0036354">
    <property type="term" value="F:bacteriochlorophyllide-a dehydrogenase activity"/>
    <property type="evidence" value="ECO:0007669"/>
    <property type="project" value="InterPro"/>
</dbReference>
<proteinExistence type="predicted"/>
<dbReference type="InterPro" id="IPR036291">
    <property type="entry name" value="NAD(P)-bd_dom_sf"/>
</dbReference>
<dbReference type="CDD" id="cd08255">
    <property type="entry name" value="2-desacetyl-2-hydroxyethyl_bacteriochlorophyllide_like"/>
    <property type="match status" value="1"/>
</dbReference>
<accession>A0A285CX26</accession>
<dbReference type="SUPFAM" id="SSF50129">
    <property type="entry name" value="GroES-like"/>
    <property type="match status" value="1"/>
</dbReference>
<dbReference type="Proteomes" id="UP000219467">
    <property type="component" value="Unassembled WGS sequence"/>
</dbReference>
<dbReference type="OrthoDB" id="9806940at2"/>
<keyword evidence="1" id="KW-0560">Oxidoreductase</keyword>
<evidence type="ECO:0000313" key="4">
    <source>
        <dbReference type="Proteomes" id="UP000219467"/>
    </source>
</evidence>
<keyword evidence="4" id="KW-1185">Reference proteome</keyword>
<evidence type="ECO:0000313" key="3">
    <source>
        <dbReference type="EMBL" id="SNX71955.1"/>
    </source>
</evidence>
<dbReference type="AlphaFoldDB" id="A0A285CX26"/>
<organism evidence="3 4">
    <name type="scientific">Cereibacter ovatus</name>
    <dbReference type="NCBI Taxonomy" id="439529"/>
    <lineage>
        <taxon>Bacteria</taxon>
        <taxon>Pseudomonadati</taxon>
        <taxon>Pseudomonadota</taxon>
        <taxon>Alphaproteobacteria</taxon>
        <taxon>Rhodobacterales</taxon>
        <taxon>Paracoccaceae</taxon>
        <taxon>Cereibacter</taxon>
    </lineage>
</organism>
<feature type="domain" description="Alcohol dehydrogenase-like N-terminal" evidence="2">
    <location>
        <begin position="26"/>
        <end position="123"/>
    </location>
</feature>
<dbReference type="Pfam" id="PF08240">
    <property type="entry name" value="ADH_N"/>
    <property type="match status" value="1"/>
</dbReference>
<dbReference type="RefSeq" id="WP_097030933.1">
    <property type="nucleotide sequence ID" value="NZ_OAOQ01000011.1"/>
</dbReference>
<dbReference type="NCBIfam" id="TIGR01202">
    <property type="entry name" value="bchC"/>
    <property type="match status" value="1"/>
</dbReference>
<dbReference type="SUPFAM" id="SSF51735">
    <property type="entry name" value="NAD(P)-binding Rossmann-fold domains"/>
    <property type="match status" value="1"/>
</dbReference>
<sequence length="318" mass="33891">MRTTAVILSGPKDLGLQSVQLNEPAPGDIVVEITHSGISTGTEKLFYTGQMPPFPGMGYPLVPGYEAAGEVVEAAPDTGFKPGDRVFVPGSNCFAPTEAGPVRGLFGAATKRLITPAHRAVRIDPALEAEGALLALAATARHALAGLNNVLPDLIVGHGTLGRLLARLTIAAGGEPPVVWETKAERRKHAQGYEVIDPATDERRDYRSIYDASGDPKLIDSLVMRLAKGGEIVLAGFYTEPVAFTFVPAFMKEARIRIAAEWQPEDMVATRALIEGGALSLANLITHTRPASEAPEAYATAFNDPDCLKMILDWRATV</sequence>
<gene>
    <name evidence="3" type="ORF">SAMN05878503_11150</name>
</gene>
<dbReference type="InterPro" id="IPR011032">
    <property type="entry name" value="GroES-like_sf"/>
</dbReference>
<evidence type="ECO:0000259" key="2">
    <source>
        <dbReference type="Pfam" id="PF08240"/>
    </source>
</evidence>
<protein>
    <submittedName>
        <fullName evidence="3">2-desacetyl-2-hydroxyethyl bacteriochlorophyllide A dehydrogenase</fullName>
    </submittedName>
</protein>